<feature type="domain" description="Cadherin" evidence="8">
    <location>
        <begin position="526"/>
        <end position="651"/>
    </location>
</feature>
<feature type="domain" description="Cadherin" evidence="8">
    <location>
        <begin position="401"/>
        <end position="525"/>
    </location>
</feature>
<dbReference type="GO" id="GO:0007156">
    <property type="term" value="P:homophilic cell adhesion via plasma membrane adhesion molecules"/>
    <property type="evidence" value="ECO:0007669"/>
    <property type="project" value="InterPro"/>
</dbReference>
<dbReference type="WBParaSite" id="scaffold806_cov156.g1815">
    <property type="protein sequence ID" value="scaffold806_cov156.g1815"/>
    <property type="gene ID" value="scaffold806_cov156.g1815"/>
</dbReference>
<evidence type="ECO:0000256" key="2">
    <source>
        <dbReference type="ARBA" id="ARBA00022737"/>
    </source>
</evidence>
<comment type="subcellular location">
    <subcellularLocation>
        <location evidence="1">Membrane</location>
    </subcellularLocation>
</comment>
<dbReference type="GO" id="GO:0016342">
    <property type="term" value="C:catenin complex"/>
    <property type="evidence" value="ECO:0007669"/>
    <property type="project" value="TreeGrafter"/>
</dbReference>
<reference evidence="10" key="1">
    <citation type="submission" date="2022-11" db="UniProtKB">
        <authorList>
            <consortium name="WormBaseParasite"/>
        </authorList>
    </citation>
    <scope>IDENTIFICATION</scope>
</reference>
<keyword evidence="9" id="KW-1185">Reference proteome</keyword>
<evidence type="ECO:0000259" key="8">
    <source>
        <dbReference type="PROSITE" id="PS50268"/>
    </source>
</evidence>
<proteinExistence type="predicted"/>
<keyword evidence="2" id="KW-0677">Repeat</keyword>
<feature type="region of interest" description="Disordered" evidence="6">
    <location>
        <begin position="1355"/>
        <end position="1376"/>
    </location>
</feature>
<dbReference type="GO" id="GO:0045296">
    <property type="term" value="F:cadherin binding"/>
    <property type="evidence" value="ECO:0007669"/>
    <property type="project" value="TreeGrafter"/>
</dbReference>
<dbReference type="Proteomes" id="UP000887561">
    <property type="component" value="Unplaced"/>
</dbReference>
<evidence type="ECO:0000256" key="3">
    <source>
        <dbReference type="ARBA" id="ARBA00022837"/>
    </source>
</evidence>
<dbReference type="PANTHER" id="PTHR24027">
    <property type="entry name" value="CADHERIN-23"/>
    <property type="match status" value="1"/>
</dbReference>
<dbReference type="GO" id="GO:0016477">
    <property type="term" value="P:cell migration"/>
    <property type="evidence" value="ECO:0007669"/>
    <property type="project" value="TreeGrafter"/>
</dbReference>
<dbReference type="SMART" id="SM00112">
    <property type="entry name" value="CA"/>
    <property type="match status" value="5"/>
</dbReference>
<keyword evidence="4" id="KW-0472">Membrane</keyword>
<protein>
    <submittedName>
        <fullName evidence="10">Cadherin domain-containing protein</fullName>
    </submittedName>
</protein>
<dbReference type="CDD" id="cd11304">
    <property type="entry name" value="Cadherin_repeat"/>
    <property type="match status" value="5"/>
</dbReference>
<evidence type="ECO:0000256" key="6">
    <source>
        <dbReference type="SAM" id="MobiDB-lite"/>
    </source>
</evidence>
<accession>A0A915N9G2</accession>
<evidence type="ECO:0000256" key="1">
    <source>
        <dbReference type="ARBA" id="ARBA00004370"/>
    </source>
</evidence>
<feature type="compositionally biased region" description="Polar residues" evidence="6">
    <location>
        <begin position="1355"/>
        <end position="1365"/>
    </location>
</feature>
<evidence type="ECO:0000313" key="9">
    <source>
        <dbReference type="Proteomes" id="UP000887561"/>
    </source>
</evidence>
<dbReference type="GO" id="GO:0005509">
    <property type="term" value="F:calcium ion binding"/>
    <property type="evidence" value="ECO:0007669"/>
    <property type="project" value="UniProtKB-UniRule"/>
</dbReference>
<dbReference type="InterPro" id="IPR020894">
    <property type="entry name" value="Cadherin_CS"/>
</dbReference>
<evidence type="ECO:0000313" key="10">
    <source>
        <dbReference type="WBParaSite" id="scaffold806_cov156.g1815"/>
    </source>
</evidence>
<dbReference type="Pfam" id="PF00028">
    <property type="entry name" value="Cadherin"/>
    <property type="match status" value="1"/>
</dbReference>
<dbReference type="InterPro" id="IPR015919">
    <property type="entry name" value="Cadherin-like_sf"/>
</dbReference>
<organism evidence="9 10">
    <name type="scientific">Meloidogyne javanica</name>
    <name type="common">Root-knot nematode worm</name>
    <dbReference type="NCBI Taxonomy" id="6303"/>
    <lineage>
        <taxon>Eukaryota</taxon>
        <taxon>Metazoa</taxon>
        <taxon>Ecdysozoa</taxon>
        <taxon>Nematoda</taxon>
        <taxon>Chromadorea</taxon>
        <taxon>Rhabditida</taxon>
        <taxon>Tylenchina</taxon>
        <taxon>Tylenchomorpha</taxon>
        <taxon>Tylenchoidea</taxon>
        <taxon>Meloidogynidae</taxon>
        <taxon>Meloidogyninae</taxon>
        <taxon>Meloidogyne</taxon>
        <taxon>Meloidogyne incognita group</taxon>
    </lineage>
</organism>
<name>A0A915N9G2_MELJA</name>
<evidence type="ECO:0000256" key="7">
    <source>
        <dbReference type="SAM" id="SignalP"/>
    </source>
</evidence>
<dbReference type="GO" id="GO:0008013">
    <property type="term" value="F:beta-catenin binding"/>
    <property type="evidence" value="ECO:0007669"/>
    <property type="project" value="TreeGrafter"/>
</dbReference>
<dbReference type="SUPFAM" id="SSF49313">
    <property type="entry name" value="Cadherin-like"/>
    <property type="match status" value="5"/>
</dbReference>
<dbReference type="PANTHER" id="PTHR24027:SF442">
    <property type="entry name" value="PROTOCADHERIN-15 ISOFORM X1"/>
    <property type="match status" value="1"/>
</dbReference>
<evidence type="ECO:0000256" key="4">
    <source>
        <dbReference type="ARBA" id="ARBA00023136"/>
    </source>
</evidence>
<feature type="domain" description="Cadherin" evidence="8">
    <location>
        <begin position="1559"/>
        <end position="1668"/>
    </location>
</feature>
<dbReference type="InterPro" id="IPR039808">
    <property type="entry name" value="Cadherin"/>
</dbReference>
<feature type="chain" id="PRO_5038011826" evidence="7">
    <location>
        <begin position="20"/>
        <end position="1840"/>
    </location>
</feature>
<dbReference type="PRINTS" id="PR00205">
    <property type="entry name" value="CADHERIN"/>
</dbReference>
<dbReference type="PROSITE" id="PS00232">
    <property type="entry name" value="CADHERIN_1"/>
    <property type="match status" value="2"/>
</dbReference>
<keyword evidence="7" id="KW-0732">Signal</keyword>
<sequence length="1840" mass="208944">MFCFIYFIHFLIFPSLFYADEEGLLTRQNYQTERVCHFPESEERPFFIDIPSGPPPRSILLDTVVEPPDAKLEIANVRSNNLAQEQIHDWLSLEKRPNGQFILFSNDIISQTSSTTTSVNSSLKLPAYPSSINESLLYVTVRCNGRLYPLLTVRLLTHNLHAPEWWIHGIRVAEDSIAGEISIPKNSKTFGSLFDTQLLALDQEPAEHYPITFSVDPPLNKYFSIELGNRSSLPINEQVNFLSTLHFPYSNRIEDWHEQQLPPQILLKLLDEDIILNEKEQLIINITATDNGIPEERKSRIKLRFLLISEEQEKTNNVIENGKFSKSVYYGNFTKEMRSGTEIIPSEPINANFPLQRAGDRIIYDLDISSNPYAALFQIERDSGRIRLVEQLPEQPPQNIEMNILATLLPKNSSNNRQVIRTKLILTDRTEIKLTYFTQCHYLVHLAENPRVELLNGTELFKVDTYGLVSVLPGVDIDRERTERIVIKAKLKVNKSSLHPKSLELCQIATAEILINDVNDHSPKFTQKAYRFRIDPFPYNNTEVGSLRAVDGDAEEFGHLRYRILDEFVPDGHGGEEPLPFVLFQADGAATLFFVIKPTHLQLFQQPYKPQSEYTFTVEAYDSDEDPRTARVSVNVRIEEEKEVLEEQQQYHHHLTNNEQLLDEVRGERKHQRSAIHEEIEGGEEDISPKAWATRIRTVDKGQTIGWVSSVKRRMSEEGDLEDRDGNKEEILDIEKEEEVSLIEYAVEEGIDGFVGVDMFSGRLFVGPKLVGGAERFEEIRFSVAAMHPRDGRIWLNYWIEGEGENLFTIYGNSLLLKNPLKPGQFDINLRARLQRKGRIYVAEHKLRIIVIDDELPQLYPVFEKISHEFNIDPEGHFPVVFPPLNASLAGGGSENIRFNLFPARSNDPTDGIEIHPKTGQIRVRRSFLRHFPSGKGGEVFLVVRAVNQALNDKQQKYFSDASISIIIKQKLIPPLKFESTLYRYILSERQPSGSILENGPPIRILEPNLHSNIRIRLATSPQTVWALKHFGLMPNGSLMLKEELDMEKMLDKSQGLIKMEVVAEDISEGKEARAKVEIQLIDNNEHIPVFTPLFPKFYLQPETLFAGHPIGKLSVKDEDFTDRQGDTLAFRAISGNASNLVHVQRDGQLIIKDQNAALPGVYTLLVEVQDFGGLSARTTATFILLNYGEKFTSIQPEIEKGILEEKGTTVEFPLPPVDLEGEEIKEQNTKIIASSGGGNNLAPIFSVRDSIDWENMRKIDKNMSENLNFVLEENNYKGLFRMDKQSGQLFLEENKDLMDRQKEGGGNEDNEYELRIRVESPMDEGDKEKNSNPRILLRRVYTVRLVPSSAVGIQSNNKSSTNEVNIEESTIPTTEKTTIEISESSDQEATSLNELDNIHRFTVSISPMHFASTTNQGEREEENETTTEITKFTQKSKGEQNLKFGSPEFRAMLPEGRYGNSGAQLTLRPYPLSTGMPKGIQYSIIDNEEINNSGQSPLPFFVHSDSGDLVAFAEIDREEKSVYRFKVKAFDPSTNQNAETLVTVQILDVNDNFPHFLEPLIWTIPIARNTPYNTQLATFQAKDNDEGSHGRVHFKIEKDSSGGLFYIDGRSGQLFLAKNVPAENVDPRDQFEIIISALDGGRPSLRTEHHIRIEVFPEGNEFAAPEFLRPEYNAGNISGAAAQNGTFIFQVTAGVSKQICYELIDPPIAKLFVIDSNNGQIHMGRRPLDSERGHQWLLNISAFDCQQKDHQHGVHWAFTTVKVQLEQLPNEIIQTTTTIGITKGEIDSETNIKENCHFSQKVYNTEITENTQGKQKLLNLNIIGNCENQQIHCLLNQSN</sequence>
<feature type="domain" description="Cadherin" evidence="8">
    <location>
        <begin position="979"/>
        <end position="1091"/>
    </location>
</feature>
<feature type="domain" description="Cadherin" evidence="8">
    <location>
        <begin position="1481"/>
        <end position="1557"/>
    </location>
</feature>
<evidence type="ECO:0000256" key="5">
    <source>
        <dbReference type="PROSITE-ProRule" id="PRU00043"/>
    </source>
</evidence>
<keyword evidence="3 5" id="KW-0106">Calcium</keyword>
<dbReference type="PROSITE" id="PS50268">
    <property type="entry name" value="CADHERIN_2"/>
    <property type="match status" value="5"/>
</dbReference>
<feature type="signal peptide" evidence="7">
    <location>
        <begin position="1"/>
        <end position="19"/>
    </location>
</feature>
<dbReference type="Gene3D" id="2.60.40.60">
    <property type="entry name" value="Cadherins"/>
    <property type="match status" value="6"/>
</dbReference>
<dbReference type="InterPro" id="IPR002126">
    <property type="entry name" value="Cadherin-like_dom"/>
</dbReference>